<dbReference type="PANTHER" id="PTHR43685">
    <property type="entry name" value="GLYCOSYLTRANSFERASE"/>
    <property type="match status" value="1"/>
</dbReference>
<evidence type="ECO:0000313" key="2">
    <source>
        <dbReference type="EMBL" id="MFD1042092.1"/>
    </source>
</evidence>
<feature type="domain" description="Glycosyltransferase 2-like" evidence="1">
    <location>
        <begin position="351"/>
        <end position="479"/>
    </location>
</feature>
<gene>
    <name evidence="2" type="ORF">ACFQ2N_07010</name>
</gene>
<dbReference type="InterPro" id="IPR050834">
    <property type="entry name" value="Glycosyltransf_2"/>
</dbReference>
<name>A0ABW3LUJ1_9GAMM</name>
<dbReference type="SUPFAM" id="SSF53448">
    <property type="entry name" value="Nucleotide-diphospho-sugar transferases"/>
    <property type="match status" value="2"/>
</dbReference>
<dbReference type="GO" id="GO:0016757">
    <property type="term" value="F:glycosyltransferase activity"/>
    <property type="evidence" value="ECO:0007669"/>
    <property type="project" value="UniProtKB-KW"/>
</dbReference>
<dbReference type="InterPro" id="IPR029044">
    <property type="entry name" value="Nucleotide-diphossugar_trans"/>
</dbReference>
<dbReference type="Pfam" id="PF00535">
    <property type="entry name" value="Glycos_transf_2"/>
    <property type="match status" value="1"/>
</dbReference>
<dbReference type="EMBL" id="JBHTKN010000003">
    <property type="protein sequence ID" value="MFD1042092.1"/>
    <property type="molecule type" value="Genomic_DNA"/>
</dbReference>
<evidence type="ECO:0000259" key="1">
    <source>
        <dbReference type="Pfam" id="PF00535"/>
    </source>
</evidence>
<dbReference type="Gene3D" id="3.40.50.2000">
    <property type="entry name" value="Glycogen Phosphorylase B"/>
    <property type="match status" value="1"/>
</dbReference>
<dbReference type="RefSeq" id="WP_162375342.1">
    <property type="nucleotide sequence ID" value="NZ_JBHTKN010000003.1"/>
</dbReference>
<protein>
    <submittedName>
        <fullName evidence="2">Glycosyltransferase</fullName>
        <ecNumber evidence="2">2.4.-.-</ecNumber>
    </submittedName>
</protein>
<keyword evidence="2" id="KW-0328">Glycosyltransferase</keyword>
<organism evidence="2 3">
    <name type="scientific">Pseudoxanthomonas kaohsiungensis</name>
    <dbReference type="NCBI Taxonomy" id="283923"/>
    <lineage>
        <taxon>Bacteria</taxon>
        <taxon>Pseudomonadati</taxon>
        <taxon>Pseudomonadota</taxon>
        <taxon>Gammaproteobacteria</taxon>
        <taxon>Lysobacterales</taxon>
        <taxon>Lysobacteraceae</taxon>
        <taxon>Pseudoxanthomonas</taxon>
    </lineage>
</organism>
<dbReference type="EC" id="2.4.-.-" evidence="2"/>
<keyword evidence="3" id="KW-1185">Reference proteome</keyword>
<comment type="caution">
    <text evidence="2">The sequence shown here is derived from an EMBL/GenBank/DDBJ whole genome shotgun (WGS) entry which is preliminary data.</text>
</comment>
<reference evidence="3" key="1">
    <citation type="journal article" date="2019" name="Int. J. Syst. Evol. Microbiol.">
        <title>The Global Catalogue of Microorganisms (GCM) 10K type strain sequencing project: providing services to taxonomists for standard genome sequencing and annotation.</title>
        <authorList>
            <consortium name="The Broad Institute Genomics Platform"/>
            <consortium name="The Broad Institute Genome Sequencing Center for Infectious Disease"/>
            <person name="Wu L."/>
            <person name="Ma J."/>
        </authorList>
    </citation>
    <scope>NUCLEOTIDE SEQUENCE [LARGE SCALE GENOMIC DNA]</scope>
    <source>
        <strain evidence="3">CCUG 55854</strain>
    </source>
</reference>
<accession>A0ABW3LUJ1</accession>
<dbReference type="PANTHER" id="PTHR43685:SF2">
    <property type="entry name" value="GLYCOSYLTRANSFERASE 2-LIKE DOMAIN-CONTAINING PROTEIN"/>
    <property type="match status" value="1"/>
</dbReference>
<dbReference type="InterPro" id="IPR001173">
    <property type="entry name" value="Glyco_trans_2-like"/>
</dbReference>
<dbReference type="Proteomes" id="UP001597033">
    <property type="component" value="Unassembled WGS sequence"/>
</dbReference>
<keyword evidence="2" id="KW-0808">Transferase</keyword>
<dbReference type="SUPFAM" id="SSF53756">
    <property type="entry name" value="UDP-Glycosyltransferase/glycogen phosphorylase"/>
    <property type="match status" value="1"/>
</dbReference>
<dbReference type="Gene3D" id="3.90.550.10">
    <property type="entry name" value="Spore Coat Polysaccharide Biosynthesis Protein SpsA, Chain A"/>
    <property type="match status" value="1"/>
</dbReference>
<sequence>MSADAHAPASPLAEWRDARGNRVLAPAGIGGLSTVFKGAGCTLEIDARARLGAVTVEFHGSNAHCRIGAGGPDGSFTALIRLGQWLRVRRPAGVQAQLLDAHLAAAVPPRLGVLVVPDARAPGGAQATVHSLAAHARPGLRVQARVAGAPVDAAGSIDMQPLPWDERDPAGALNAAIAGWDVGWLLVVEAGAEFTAGGLARLAVALAASGSLRALFADEWYRDAAGNTAPALRPDLNLDLLLGSPCAMAGHWVFRRDAVLAAGGFDRAHAGAHELDLVLRLLERDGLDGIGHLAEPLLVCAPPRRADAAQRSAIARHLHARGYEQAQVHEAGPGLHRIDYGHPAQPRVSLIVLAPDSLAVLERCVLSILEHTAWPDYELLLVDNASTPEVRDWMHQVAGLAAGRVRVVATTGPLAPSTARNLAAADASGVFCLFLDADAAAVQPQWLHALLNHGLRPEVGIVGARTVAADGTVTHAGLLPGLREGAGRMFLGKPMQAGGYMDRLRVAQDCSAVSGSCLLVERGLFDQLGGFDAAAFPDAGADVDLCLRAGALGRLVVCTPEALLLHGPEPAPLPEPAFDALCERWLPALARDPAYNPNLRLDVAAGFELEQSELTWDPLPWRPLPRVLALPSDGHGSGHYRVLQPFAALRAAGTIDGAACPRPLDVVEVERFAPDVLVMQRRVADADLARLRRLHRFSPAFKVYELDDWLPDLPAANIHRRHMPRDVARRLREGLAHADRFVVSTPALAEACAGWHADIRVAENRLDPRHWSALPAPGKRAGKPRVGWAGGVSHDGDLAVIAEVVRALAGEVDWVFFGMCPEPLRRHVAEFHPGVPIGQYPRALAALGLDLAVAPLQDHPFNTCKSNLRLLEYGACGYPVVCSDLPPYRGDLPATRVRNRRQDWIEAIRMHLADRPASLAAGQALRAAVRRDWMLEGAGLDAWRRAWLPD</sequence>
<evidence type="ECO:0000313" key="3">
    <source>
        <dbReference type="Proteomes" id="UP001597033"/>
    </source>
</evidence>
<proteinExistence type="predicted"/>